<dbReference type="InterPro" id="IPR000679">
    <property type="entry name" value="Znf_GATA"/>
</dbReference>
<dbReference type="SUPFAM" id="SSF57903">
    <property type="entry name" value="FYVE/PHD zinc finger"/>
    <property type="match status" value="1"/>
</dbReference>
<dbReference type="GO" id="GO:0006355">
    <property type="term" value="P:regulation of DNA-templated transcription"/>
    <property type="evidence" value="ECO:0007669"/>
    <property type="project" value="InterPro"/>
</dbReference>
<dbReference type="PROSITE" id="PS50114">
    <property type="entry name" value="GATA_ZN_FINGER_2"/>
    <property type="match status" value="1"/>
</dbReference>
<dbReference type="CDD" id="cd00202">
    <property type="entry name" value="ZnF_GATA"/>
    <property type="match status" value="1"/>
</dbReference>
<dbReference type="PROSITE" id="PS50016">
    <property type="entry name" value="ZF_PHD_2"/>
    <property type="match status" value="1"/>
</dbReference>
<dbReference type="PANTHER" id="PTHR34451">
    <property type="entry name" value="PHD FINGER FAMILY PROTEIN"/>
    <property type="match status" value="1"/>
</dbReference>
<dbReference type="VEuPathDB" id="AmoebaDB:NAEGRDRAFT_81728"/>
<feature type="domain" description="GATA-type" evidence="7">
    <location>
        <begin position="11"/>
        <end position="44"/>
    </location>
</feature>
<proteinExistence type="predicted"/>
<dbReference type="InParanoid" id="D2VYM8"/>
<dbReference type="Gene3D" id="3.30.50.10">
    <property type="entry name" value="Erythroid Transcription Factor GATA-1, subunit A"/>
    <property type="match status" value="1"/>
</dbReference>
<feature type="region of interest" description="Disordered" evidence="5">
    <location>
        <begin position="130"/>
        <end position="221"/>
    </location>
</feature>
<dbReference type="SUPFAM" id="SSF57716">
    <property type="entry name" value="Glucocorticoid receptor-like (DNA-binding domain)"/>
    <property type="match status" value="1"/>
</dbReference>
<dbReference type="InterPro" id="IPR013088">
    <property type="entry name" value="Znf_NHR/GATA"/>
</dbReference>
<feature type="region of interest" description="Disordered" evidence="5">
    <location>
        <begin position="239"/>
        <end position="277"/>
    </location>
</feature>
<gene>
    <name evidence="8" type="ORF">NAEGRDRAFT_81728</name>
</gene>
<dbReference type="OMA" id="AANKHYE"/>
<evidence type="ECO:0000256" key="5">
    <source>
        <dbReference type="SAM" id="MobiDB-lite"/>
    </source>
</evidence>
<evidence type="ECO:0000256" key="1">
    <source>
        <dbReference type="ARBA" id="ARBA00022723"/>
    </source>
</evidence>
<dbReference type="GeneID" id="8857979"/>
<evidence type="ECO:0000256" key="3">
    <source>
        <dbReference type="ARBA" id="ARBA00022833"/>
    </source>
</evidence>
<dbReference type="Pfam" id="PF00320">
    <property type="entry name" value="GATA"/>
    <property type="match status" value="1"/>
</dbReference>
<dbReference type="InterPro" id="IPR013083">
    <property type="entry name" value="Znf_RING/FYVE/PHD"/>
</dbReference>
<dbReference type="PANTHER" id="PTHR34451:SF7">
    <property type="entry name" value="PHD FINGER FAMILY PROTEIN"/>
    <property type="match status" value="1"/>
</dbReference>
<feature type="compositionally biased region" description="Polar residues" evidence="5">
    <location>
        <begin position="239"/>
        <end position="252"/>
    </location>
</feature>
<keyword evidence="2 4" id="KW-0863">Zinc-finger</keyword>
<feature type="domain" description="PHD-type" evidence="6">
    <location>
        <begin position="46"/>
        <end position="103"/>
    </location>
</feature>
<organism evidence="9">
    <name type="scientific">Naegleria gruberi</name>
    <name type="common">Amoeba</name>
    <dbReference type="NCBI Taxonomy" id="5762"/>
    <lineage>
        <taxon>Eukaryota</taxon>
        <taxon>Discoba</taxon>
        <taxon>Heterolobosea</taxon>
        <taxon>Tetramitia</taxon>
        <taxon>Eutetramitia</taxon>
        <taxon>Vahlkampfiidae</taxon>
        <taxon>Naegleria</taxon>
    </lineage>
</organism>
<sequence length="349" mass="39403">MRQYPLVCGNVKCKTSQTPLWRKGWTTKEGKPVMLCNACGLHYKKGHFCIYCNQIYKESDADDKEEPWIGCDSCHRWVHQNCERQNGFEIKPNGYLCPCCRNQPSNGSVPSNIPAAALTAAANKHYEPILMKPGAGSSNSKENKKRRRKPTLETNSKKVKQEMKQQLTIDINNSKSNSNQTLSSQNTSNRLCTPTSALSLSPSTTLGLPKAPQPSTSTCYFDNPKQLYDVDSYYKENESQCISPSTNSKLSMSSDDEYSYESNTEEEEEDEYESDNSPQASFICGEDFIDNQQEFIIWDPLKDKKSSVGVSFEQVENLINKNFGYSTLFTRKIQSLSAICAYELSNFDN</sequence>
<dbReference type="InterPro" id="IPR019787">
    <property type="entry name" value="Znf_PHD-finger"/>
</dbReference>
<dbReference type="PROSITE" id="PS01359">
    <property type="entry name" value="ZF_PHD_1"/>
    <property type="match status" value="1"/>
</dbReference>
<dbReference type="InterPro" id="IPR019786">
    <property type="entry name" value="Zinc_finger_PHD-type_CS"/>
</dbReference>
<evidence type="ECO:0000259" key="6">
    <source>
        <dbReference type="PROSITE" id="PS50016"/>
    </source>
</evidence>
<dbReference type="RefSeq" id="XP_002670828.1">
    <property type="nucleotide sequence ID" value="XM_002670782.1"/>
</dbReference>
<dbReference type="GO" id="GO:0008270">
    <property type="term" value="F:zinc ion binding"/>
    <property type="evidence" value="ECO:0007669"/>
    <property type="project" value="UniProtKB-KW"/>
</dbReference>
<protein>
    <submittedName>
        <fullName evidence="8">Predicted protein</fullName>
    </submittedName>
</protein>
<dbReference type="Gene3D" id="3.30.40.10">
    <property type="entry name" value="Zinc/RING finger domain, C3HC4 (zinc finger)"/>
    <property type="match status" value="1"/>
</dbReference>
<evidence type="ECO:0000313" key="8">
    <source>
        <dbReference type="EMBL" id="EFC38084.1"/>
    </source>
</evidence>
<dbReference type="EMBL" id="GG738911">
    <property type="protein sequence ID" value="EFC38084.1"/>
    <property type="molecule type" value="Genomic_DNA"/>
</dbReference>
<dbReference type="KEGG" id="ngr:NAEGRDRAFT_81728"/>
<dbReference type="SMART" id="SM00401">
    <property type="entry name" value="ZnF_GATA"/>
    <property type="match status" value="1"/>
</dbReference>
<keyword evidence="9" id="KW-1185">Reference proteome</keyword>
<evidence type="ECO:0000256" key="4">
    <source>
        <dbReference type="PROSITE-ProRule" id="PRU00094"/>
    </source>
</evidence>
<feature type="compositionally biased region" description="Low complexity" evidence="5">
    <location>
        <begin position="172"/>
        <end position="209"/>
    </location>
</feature>
<dbReference type="InterPro" id="IPR011011">
    <property type="entry name" value="Znf_FYVE_PHD"/>
</dbReference>
<evidence type="ECO:0000259" key="7">
    <source>
        <dbReference type="PROSITE" id="PS50114"/>
    </source>
</evidence>
<dbReference type="GO" id="GO:0043565">
    <property type="term" value="F:sequence-specific DNA binding"/>
    <property type="evidence" value="ECO:0007669"/>
    <property type="project" value="InterPro"/>
</dbReference>
<dbReference type="STRING" id="5762.D2VYM8"/>
<accession>D2VYM8</accession>
<reference evidence="8 9" key="1">
    <citation type="journal article" date="2010" name="Cell">
        <title>The genome of Naegleria gruberi illuminates early eukaryotic versatility.</title>
        <authorList>
            <person name="Fritz-Laylin L.K."/>
            <person name="Prochnik S.E."/>
            <person name="Ginger M.L."/>
            <person name="Dacks J.B."/>
            <person name="Carpenter M.L."/>
            <person name="Field M.C."/>
            <person name="Kuo A."/>
            <person name="Paredez A."/>
            <person name="Chapman J."/>
            <person name="Pham J."/>
            <person name="Shu S."/>
            <person name="Neupane R."/>
            <person name="Cipriano M."/>
            <person name="Mancuso J."/>
            <person name="Tu H."/>
            <person name="Salamov A."/>
            <person name="Lindquist E."/>
            <person name="Shapiro H."/>
            <person name="Lucas S."/>
            <person name="Grigoriev I.V."/>
            <person name="Cande W.Z."/>
            <person name="Fulton C."/>
            <person name="Rokhsar D.S."/>
            <person name="Dawson S.C."/>
        </authorList>
    </citation>
    <scope>NUCLEOTIDE SEQUENCE [LARGE SCALE GENOMIC DNA]</scope>
    <source>
        <strain evidence="8 9">NEG-M</strain>
    </source>
</reference>
<dbReference type="InterPro" id="IPR001965">
    <property type="entry name" value="Znf_PHD"/>
</dbReference>
<dbReference type="Proteomes" id="UP000006671">
    <property type="component" value="Unassembled WGS sequence"/>
</dbReference>
<dbReference type="SMART" id="SM00249">
    <property type="entry name" value="PHD"/>
    <property type="match status" value="1"/>
</dbReference>
<keyword evidence="3" id="KW-0862">Zinc</keyword>
<dbReference type="OrthoDB" id="515401at2759"/>
<name>D2VYM8_NAEGR</name>
<feature type="compositionally biased region" description="Acidic residues" evidence="5">
    <location>
        <begin position="254"/>
        <end position="274"/>
    </location>
</feature>
<dbReference type="eggNOG" id="ENOG502SGIG">
    <property type="taxonomic scope" value="Eukaryota"/>
</dbReference>
<evidence type="ECO:0000256" key="2">
    <source>
        <dbReference type="ARBA" id="ARBA00022771"/>
    </source>
</evidence>
<keyword evidence="1" id="KW-0479">Metal-binding</keyword>
<dbReference type="AlphaFoldDB" id="D2VYM8"/>
<evidence type="ECO:0000313" key="9">
    <source>
        <dbReference type="Proteomes" id="UP000006671"/>
    </source>
</evidence>